<dbReference type="Proteomes" id="UP000694701">
    <property type="component" value="Unplaced"/>
</dbReference>
<feature type="domain" description="Beta/gamma crystallin 'Greek key'" evidence="3">
    <location>
        <begin position="119"/>
        <end position="161"/>
    </location>
</feature>
<dbReference type="SMART" id="SM00247">
    <property type="entry name" value="XTALbg"/>
    <property type="match status" value="2"/>
</dbReference>
<dbReference type="PANTHER" id="PTHR11818:SF98">
    <property type="entry name" value="CRYGM5 PROTEIN"/>
    <property type="match status" value="1"/>
</dbReference>
<proteinExistence type="inferred from homology"/>
<dbReference type="InterPro" id="IPR001064">
    <property type="entry name" value="Beta/gamma_crystallin"/>
</dbReference>
<dbReference type="Pfam" id="PF00030">
    <property type="entry name" value="Crystall"/>
    <property type="match status" value="2"/>
</dbReference>
<evidence type="ECO:0000256" key="2">
    <source>
        <dbReference type="ARBA" id="ARBA00022737"/>
    </source>
</evidence>
<sequence length="164" mass="19233">MAFCCYVFQIIFYEDRNFHGRNYETSGDCPEVTPYLSCCCSCRVESGCFMVYERSNFMGHQMLVIRGEYPDNQRIMGASISDCIRSLSQLFGNRVCRMRIFEKENFGRFHMSDCNVTHGDWLLYEWPNFEGRMIYIRPGEYSSFNNLGLGPVKICSIRRIMESC</sequence>
<comment type="similarity">
    <text evidence="1">Belongs to the beta/gamma-crystallin family.</text>
</comment>
<dbReference type="GO" id="GO:0005212">
    <property type="term" value="F:structural constituent of eye lens"/>
    <property type="evidence" value="ECO:0007669"/>
    <property type="project" value="TreeGrafter"/>
</dbReference>
<dbReference type="Ensembl" id="ENSCCRT00020040915.1">
    <property type="protein sequence ID" value="ENSCCRP00020037474.1"/>
    <property type="gene ID" value="ENSCCRG00020016742.1"/>
</dbReference>
<feature type="domain" description="Beta/gamma crystallin 'Greek key'" evidence="3">
    <location>
        <begin position="47"/>
        <end position="91"/>
    </location>
</feature>
<dbReference type="PANTHER" id="PTHR11818">
    <property type="entry name" value="BETA/GAMMA CRYSTALLIN"/>
    <property type="match status" value="1"/>
</dbReference>
<dbReference type="GO" id="GO:0002088">
    <property type="term" value="P:lens development in camera-type eye"/>
    <property type="evidence" value="ECO:0007669"/>
    <property type="project" value="TreeGrafter"/>
</dbReference>
<organism evidence="4 5">
    <name type="scientific">Cyprinus carpio</name>
    <name type="common">Common carp</name>
    <dbReference type="NCBI Taxonomy" id="7962"/>
    <lineage>
        <taxon>Eukaryota</taxon>
        <taxon>Metazoa</taxon>
        <taxon>Chordata</taxon>
        <taxon>Craniata</taxon>
        <taxon>Vertebrata</taxon>
        <taxon>Euteleostomi</taxon>
        <taxon>Actinopterygii</taxon>
        <taxon>Neopterygii</taxon>
        <taxon>Teleostei</taxon>
        <taxon>Ostariophysi</taxon>
        <taxon>Cypriniformes</taxon>
        <taxon>Cyprinidae</taxon>
        <taxon>Cyprininae</taxon>
        <taxon>Cyprinus</taxon>
    </lineage>
</organism>
<evidence type="ECO:0000313" key="4">
    <source>
        <dbReference type="Ensembl" id="ENSCCRP00020037474.1"/>
    </source>
</evidence>
<dbReference type="AlphaFoldDB" id="A0A8C2E7G8"/>
<accession>A0A8C2E7G8</accession>
<evidence type="ECO:0000259" key="3">
    <source>
        <dbReference type="PROSITE" id="PS50915"/>
    </source>
</evidence>
<protein>
    <submittedName>
        <fullName evidence="4">Crystallin, gamma M5</fullName>
    </submittedName>
</protein>
<evidence type="ECO:0000256" key="1">
    <source>
        <dbReference type="ARBA" id="ARBA00009646"/>
    </source>
</evidence>
<dbReference type="GO" id="GO:0007601">
    <property type="term" value="P:visual perception"/>
    <property type="evidence" value="ECO:0007669"/>
    <property type="project" value="TreeGrafter"/>
</dbReference>
<dbReference type="SUPFAM" id="SSF49695">
    <property type="entry name" value="gamma-Crystallin-like"/>
    <property type="match status" value="1"/>
</dbReference>
<dbReference type="InterPro" id="IPR050252">
    <property type="entry name" value="Beta/Gamma-Crystallin"/>
</dbReference>
<dbReference type="PROSITE" id="PS50915">
    <property type="entry name" value="CRYSTALLIN_BETA_GAMMA"/>
    <property type="match status" value="2"/>
</dbReference>
<reference evidence="4" key="1">
    <citation type="submission" date="2025-08" db="UniProtKB">
        <authorList>
            <consortium name="Ensembl"/>
        </authorList>
    </citation>
    <scope>IDENTIFICATION</scope>
</reference>
<dbReference type="FunFam" id="2.60.20.10:FF:000001">
    <property type="entry name" value="Crystallin gamma S"/>
    <property type="match status" value="1"/>
</dbReference>
<keyword evidence="2" id="KW-0677">Repeat</keyword>
<dbReference type="Gene3D" id="2.60.20.10">
    <property type="entry name" value="Crystallins"/>
    <property type="match status" value="2"/>
</dbReference>
<name>A0A8C2E7G8_CYPCA</name>
<dbReference type="PRINTS" id="PR01367">
    <property type="entry name" value="BGCRYSTALLIN"/>
</dbReference>
<dbReference type="InterPro" id="IPR011024">
    <property type="entry name" value="G_crystallin-like"/>
</dbReference>
<evidence type="ECO:0000313" key="5">
    <source>
        <dbReference type="Proteomes" id="UP000694701"/>
    </source>
</evidence>